<dbReference type="Pfam" id="PF06827">
    <property type="entry name" value="zf-FPG_IleRS"/>
    <property type="match status" value="1"/>
</dbReference>
<keyword evidence="10" id="KW-0234">DNA repair</keyword>
<dbReference type="GO" id="GO:0016829">
    <property type="term" value="F:lyase activity"/>
    <property type="evidence" value="ECO:0007669"/>
    <property type="project" value="UniProtKB-KW"/>
</dbReference>
<evidence type="ECO:0000256" key="7">
    <source>
        <dbReference type="ARBA" id="ARBA00022801"/>
    </source>
</evidence>
<evidence type="ECO:0000256" key="11">
    <source>
        <dbReference type="ARBA" id="ARBA00023239"/>
    </source>
</evidence>
<sequence>MIELPEASVLATQLRESIVGKQIVDVITARSPHKFAWYFGDPKEYVRLLVGKIIDGVTSYGGQVEVSAADARILFSDGVNLRYFEKGDMVPDKHQLLLNFDDRTFLVGSVQMYGGLSAFRDGENVNPYYVLAKSKPSPLSKEFDEAYFDALFDDKASRLSLKACLATEQRIPGLGNGVLQDILYNAKLHPKTKAAALSTEEKKILFISIKSTLSEMAAQGGRDTENDLFGKAGGYKTKLSKNTVGQPCPVCKTEIKKESYLGGSIYYCPRCQNFQ</sequence>
<dbReference type="Gene3D" id="3.20.190.10">
    <property type="entry name" value="MutM-like, N-terminal"/>
    <property type="match status" value="1"/>
</dbReference>
<dbReference type="InterPro" id="IPR012319">
    <property type="entry name" value="FPG_cat"/>
</dbReference>
<comment type="caution">
    <text evidence="16">The sequence shown here is derived from an EMBL/GenBank/DDBJ whole genome shotgun (WGS) entry which is preliminary data.</text>
</comment>
<protein>
    <submittedName>
        <fullName evidence="16">Endonuclease VIII</fullName>
    </submittedName>
</protein>
<evidence type="ECO:0000256" key="5">
    <source>
        <dbReference type="ARBA" id="ARBA00022763"/>
    </source>
</evidence>
<evidence type="ECO:0000256" key="9">
    <source>
        <dbReference type="ARBA" id="ARBA00023125"/>
    </source>
</evidence>
<organism evidence="16 17">
    <name type="scientific">Dehalogenimonas etheniformans</name>
    <dbReference type="NCBI Taxonomy" id="1536648"/>
    <lineage>
        <taxon>Bacteria</taxon>
        <taxon>Bacillati</taxon>
        <taxon>Chloroflexota</taxon>
        <taxon>Dehalococcoidia</taxon>
        <taxon>Dehalococcoidales</taxon>
        <taxon>Dehalococcoidaceae</taxon>
        <taxon>Dehalogenimonas</taxon>
    </lineage>
</organism>
<dbReference type="Pfam" id="PF06831">
    <property type="entry name" value="H2TH"/>
    <property type="match status" value="1"/>
</dbReference>
<keyword evidence="8" id="KW-0862">Zinc</keyword>
<evidence type="ECO:0000256" key="12">
    <source>
        <dbReference type="ARBA" id="ARBA00023268"/>
    </source>
</evidence>
<dbReference type="GO" id="GO:0003906">
    <property type="term" value="F:DNA-(apurinic or apyrimidinic site) endonuclease activity"/>
    <property type="evidence" value="ECO:0007669"/>
    <property type="project" value="InterPro"/>
</dbReference>
<dbReference type="RefSeq" id="WP_102331868.1">
    <property type="nucleotide sequence ID" value="NZ_CP058566.2"/>
</dbReference>
<evidence type="ECO:0000256" key="6">
    <source>
        <dbReference type="ARBA" id="ARBA00022771"/>
    </source>
</evidence>
<dbReference type="SUPFAM" id="SSF57716">
    <property type="entry name" value="Glucocorticoid receptor-like (DNA-binding domain)"/>
    <property type="match status" value="1"/>
</dbReference>
<dbReference type="InterPro" id="IPR010979">
    <property type="entry name" value="Ribosomal_uS13-like_H2TH"/>
</dbReference>
<keyword evidence="7" id="KW-0378">Hydrolase</keyword>
<dbReference type="OrthoDB" id="9800855at2"/>
<dbReference type="GO" id="GO:0003684">
    <property type="term" value="F:damaged DNA binding"/>
    <property type="evidence" value="ECO:0007669"/>
    <property type="project" value="InterPro"/>
</dbReference>
<dbReference type="SUPFAM" id="SSF81624">
    <property type="entry name" value="N-terminal domain of MutM-like DNA repair proteins"/>
    <property type="match status" value="1"/>
</dbReference>
<comment type="cofactor">
    <cofactor evidence="2">
        <name>Zn(2+)</name>
        <dbReference type="ChEBI" id="CHEBI:29105"/>
    </cofactor>
</comment>
<dbReference type="InterPro" id="IPR035937">
    <property type="entry name" value="FPG_N"/>
</dbReference>
<dbReference type="SMART" id="SM01232">
    <property type="entry name" value="H2TH"/>
    <property type="match status" value="1"/>
</dbReference>
<dbReference type="AlphaFoldDB" id="A0A2P5P837"/>
<evidence type="ECO:0000256" key="4">
    <source>
        <dbReference type="ARBA" id="ARBA00022723"/>
    </source>
</evidence>
<evidence type="ECO:0000256" key="13">
    <source>
        <dbReference type="ARBA" id="ARBA00023295"/>
    </source>
</evidence>
<dbReference type="Proteomes" id="UP000235653">
    <property type="component" value="Unassembled WGS sequence"/>
</dbReference>
<keyword evidence="4" id="KW-0479">Metal-binding</keyword>
<keyword evidence="9" id="KW-0238">DNA-binding</keyword>
<keyword evidence="11" id="KW-0456">Lyase</keyword>
<keyword evidence="6" id="KW-0863">Zinc-finger</keyword>
<keyword evidence="5" id="KW-0227">DNA damage</keyword>
<dbReference type="GO" id="GO:0034039">
    <property type="term" value="F:8-oxo-7,8-dihydroguanine DNA N-glycosylase activity"/>
    <property type="evidence" value="ECO:0007669"/>
    <property type="project" value="TreeGrafter"/>
</dbReference>
<dbReference type="PANTHER" id="PTHR22993:SF9">
    <property type="entry name" value="FORMAMIDOPYRIMIDINE-DNA GLYCOSYLASE"/>
    <property type="match status" value="1"/>
</dbReference>
<dbReference type="EMBL" id="JQAN02000007">
    <property type="protein sequence ID" value="PPD58461.1"/>
    <property type="molecule type" value="Genomic_DNA"/>
</dbReference>
<dbReference type="InterPro" id="IPR000214">
    <property type="entry name" value="Znf_DNA_glyclase/AP_lyase"/>
</dbReference>
<dbReference type="InterPro" id="IPR010663">
    <property type="entry name" value="Znf_FPG/IleRS"/>
</dbReference>
<comment type="catalytic activity">
    <reaction evidence="1">
        <text>Hydrolysis of DNA containing ring-opened 7-methylguanine residues, releasing 2,6-diamino-4-hydroxy-5-(N-methyl)formamidopyrimidine.</text>
        <dbReference type="EC" id="3.2.2.23"/>
    </reaction>
</comment>
<proteinExistence type="inferred from homology"/>
<keyword evidence="16" id="KW-0255">Endonuclease</keyword>
<dbReference type="Gene3D" id="1.10.8.50">
    <property type="match status" value="1"/>
</dbReference>
<reference evidence="16 17" key="1">
    <citation type="journal article" date="2017" name="ISME J.">
        <title>Grape pomace compost harbors organohalide-respiring Dehalogenimonas species with novel reductive dehalogenase genes.</title>
        <authorList>
            <person name="Yang Y."/>
            <person name="Higgins S.A."/>
            <person name="Yan J."/>
            <person name="Simsir B."/>
            <person name="Chourey K."/>
            <person name="Iyer R."/>
            <person name="Hettich R.L."/>
            <person name="Baldwin B."/>
            <person name="Ogles D.M."/>
            <person name="Loffler F.E."/>
        </authorList>
    </citation>
    <scope>NUCLEOTIDE SEQUENCE [LARGE SCALE GENOMIC DNA]</scope>
    <source>
        <strain evidence="16 17">GP</strain>
    </source>
</reference>
<keyword evidence="17" id="KW-1185">Reference proteome</keyword>
<dbReference type="PROSITE" id="PS51066">
    <property type="entry name" value="ZF_FPG_2"/>
    <property type="match status" value="1"/>
</dbReference>
<name>A0A2P5P837_9CHLR</name>
<dbReference type="PROSITE" id="PS51068">
    <property type="entry name" value="FPG_CAT"/>
    <property type="match status" value="1"/>
</dbReference>
<feature type="domain" description="Formamidopyrimidine-DNA glycosylase catalytic" evidence="15">
    <location>
        <begin position="2"/>
        <end position="106"/>
    </location>
</feature>
<evidence type="ECO:0000256" key="8">
    <source>
        <dbReference type="ARBA" id="ARBA00022833"/>
    </source>
</evidence>
<evidence type="ECO:0000313" key="17">
    <source>
        <dbReference type="Proteomes" id="UP000235653"/>
    </source>
</evidence>
<keyword evidence="12" id="KW-0511">Multifunctional enzyme</keyword>
<evidence type="ECO:0000256" key="10">
    <source>
        <dbReference type="ARBA" id="ARBA00023204"/>
    </source>
</evidence>
<dbReference type="PANTHER" id="PTHR22993">
    <property type="entry name" value="FORMAMIDOPYRIMIDINE-DNA GLYCOSYLASE"/>
    <property type="match status" value="1"/>
</dbReference>
<feature type="domain" description="FPG-type" evidence="14">
    <location>
        <begin position="227"/>
        <end position="273"/>
    </location>
</feature>
<evidence type="ECO:0000259" key="15">
    <source>
        <dbReference type="PROSITE" id="PS51068"/>
    </source>
</evidence>
<evidence type="ECO:0000313" key="16">
    <source>
        <dbReference type="EMBL" id="PPD58461.1"/>
    </source>
</evidence>
<evidence type="ECO:0000259" key="14">
    <source>
        <dbReference type="PROSITE" id="PS51066"/>
    </source>
</evidence>
<dbReference type="GO" id="GO:0006284">
    <property type="term" value="P:base-excision repair"/>
    <property type="evidence" value="ECO:0007669"/>
    <property type="project" value="InterPro"/>
</dbReference>
<gene>
    <name evidence="16" type="ORF">JP09_004255</name>
</gene>
<keyword evidence="16" id="KW-0540">Nuclease</keyword>
<evidence type="ECO:0000256" key="2">
    <source>
        <dbReference type="ARBA" id="ARBA00001947"/>
    </source>
</evidence>
<comment type="similarity">
    <text evidence="3">Belongs to the FPG family.</text>
</comment>
<keyword evidence="13" id="KW-0326">Glycosidase</keyword>
<evidence type="ECO:0000256" key="3">
    <source>
        <dbReference type="ARBA" id="ARBA00009409"/>
    </source>
</evidence>
<accession>A0A2P5P837</accession>
<evidence type="ECO:0000256" key="1">
    <source>
        <dbReference type="ARBA" id="ARBA00001668"/>
    </source>
</evidence>
<dbReference type="GO" id="GO:0008270">
    <property type="term" value="F:zinc ion binding"/>
    <property type="evidence" value="ECO:0007669"/>
    <property type="project" value="UniProtKB-KW"/>
</dbReference>
<dbReference type="InterPro" id="IPR015886">
    <property type="entry name" value="H2TH_FPG"/>
</dbReference>
<dbReference type="SUPFAM" id="SSF46946">
    <property type="entry name" value="S13-like H2TH domain"/>
    <property type="match status" value="1"/>
</dbReference>